<dbReference type="HAMAP" id="MF_00037">
    <property type="entry name" value="MurB"/>
    <property type="match status" value="1"/>
</dbReference>
<name>A0A383AMW1_9ZZZZ</name>
<proteinExistence type="inferred from homology"/>
<dbReference type="AlphaFoldDB" id="A0A383AMW1"/>
<evidence type="ECO:0000313" key="2">
    <source>
        <dbReference type="EMBL" id="SVE08900.1"/>
    </source>
</evidence>
<dbReference type="EMBL" id="UINC01193333">
    <property type="protein sequence ID" value="SVE08900.1"/>
    <property type="molecule type" value="Genomic_DNA"/>
</dbReference>
<sequence>NLIELKEVLNGEIFLKEKYCVLGGGSNILLTQDFGGLIIKNNIKGITILLENETSVIVEVGAGEIWHDFVLWSVRKNLSGIENLALIPGSVGASPIQNIGAYGMEVKNTISKVTAVEIKSNTIKTFTNYKCKFEYRNSVFKGMLKNKFIITKVEFILNKEPLNKTTYGEIEDELNSLNLEKNPKNISTAVINIRKRKLPDPKSLGNSGSFFKNPIIENTKYNKLKEDFPEIVGYKVSETKTKVAAAWLID</sequence>
<dbReference type="PANTHER" id="PTHR21071:SF4">
    <property type="entry name" value="UDP-N-ACETYLENOLPYRUVOYLGLUCOSAMINE REDUCTASE"/>
    <property type="match status" value="1"/>
</dbReference>
<evidence type="ECO:0000259" key="1">
    <source>
        <dbReference type="PROSITE" id="PS51387"/>
    </source>
</evidence>
<feature type="non-terminal residue" evidence="2">
    <location>
        <position position="1"/>
    </location>
</feature>
<organism evidence="2">
    <name type="scientific">marine metagenome</name>
    <dbReference type="NCBI Taxonomy" id="408172"/>
    <lineage>
        <taxon>unclassified sequences</taxon>
        <taxon>metagenomes</taxon>
        <taxon>ecological metagenomes</taxon>
    </lineage>
</organism>
<dbReference type="GO" id="GO:0005829">
    <property type="term" value="C:cytosol"/>
    <property type="evidence" value="ECO:0007669"/>
    <property type="project" value="TreeGrafter"/>
</dbReference>
<dbReference type="NCBIfam" id="NF000755">
    <property type="entry name" value="PRK00046.1"/>
    <property type="match status" value="1"/>
</dbReference>
<dbReference type="InterPro" id="IPR016167">
    <property type="entry name" value="FAD-bd_PCMH_sub1"/>
</dbReference>
<accession>A0A383AMW1</accession>
<dbReference type="GO" id="GO:0071949">
    <property type="term" value="F:FAD binding"/>
    <property type="evidence" value="ECO:0007669"/>
    <property type="project" value="InterPro"/>
</dbReference>
<dbReference type="Pfam" id="PF01565">
    <property type="entry name" value="FAD_binding_4"/>
    <property type="match status" value="1"/>
</dbReference>
<dbReference type="InterPro" id="IPR036318">
    <property type="entry name" value="FAD-bd_PCMH-like_sf"/>
</dbReference>
<dbReference type="PROSITE" id="PS51387">
    <property type="entry name" value="FAD_PCMH"/>
    <property type="match status" value="1"/>
</dbReference>
<dbReference type="GO" id="GO:0071555">
    <property type="term" value="P:cell wall organization"/>
    <property type="evidence" value="ECO:0007669"/>
    <property type="project" value="TreeGrafter"/>
</dbReference>
<dbReference type="GO" id="GO:0009252">
    <property type="term" value="P:peptidoglycan biosynthetic process"/>
    <property type="evidence" value="ECO:0007669"/>
    <property type="project" value="UniProtKB-UniPathway"/>
</dbReference>
<dbReference type="UniPathway" id="UPA00219"/>
<dbReference type="InterPro" id="IPR036635">
    <property type="entry name" value="MurB_C_sf"/>
</dbReference>
<dbReference type="Gene3D" id="3.90.78.10">
    <property type="entry name" value="UDP-N-acetylenolpyruvoylglucosamine reductase, C-terminal domain"/>
    <property type="match status" value="1"/>
</dbReference>
<feature type="non-terminal residue" evidence="2">
    <location>
        <position position="250"/>
    </location>
</feature>
<gene>
    <name evidence="2" type="ORF">METZ01_LOCUS461754</name>
</gene>
<dbReference type="InterPro" id="IPR003170">
    <property type="entry name" value="MurB"/>
</dbReference>
<dbReference type="SUPFAM" id="SSF56176">
    <property type="entry name" value="FAD-binding/transporter-associated domain-like"/>
    <property type="match status" value="1"/>
</dbReference>
<feature type="domain" description="FAD-binding PCMH-type" evidence="1">
    <location>
        <begin position="1"/>
        <end position="160"/>
    </location>
</feature>
<dbReference type="Gene3D" id="3.30.43.10">
    <property type="entry name" value="Uridine Diphospho-n-acetylenolpyruvylglucosamine Reductase, domain 2"/>
    <property type="match status" value="1"/>
</dbReference>
<protein>
    <recommendedName>
        <fullName evidence="1">FAD-binding PCMH-type domain-containing protein</fullName>
    </recommendedName>
</protein>
<dbReference type="InterPro" id="IPR006094">
    <property type="entry name" value="Oxid_FAD_bind_N"/>
</dbReference>
<dbReference type="NCBIfam" id="TIGR00179">
    <property type="entry name" value="murB"/>
    <property type="match status" value="1"/>
</dbReference>
<dbReference type="InterPro" id="IPR016169">
    <property type="entry name" value="FAD-bd_PCMH_sub2"/>
</dbReference>
<reference evidence="2" key="1">
    <citation type="submission" date="2018-05" db="EMBL/GenBank/DDBJ databases">
        <authorList>
            <person name="Lanie J.A."/>
            <person name="Ng W.-L."/>
            <person name="Kazmierczak K.M."/>
            <person name="Andrzejewski T.M."/>
            <person name="Davidsen T.M."/>
            <person name="Wayne K.J."/>
            <person name="Tettelin H."/>
            <person name="Glass J.I."/>
            <person name="Rusch D."/>
            <person name="Podicherti R."/>
            <person name="Tsui H.-C.T."/>
            <person name="Winkler M.E."/>
        </authorList>
    </citation>
    <scope>NUCLEOTIDE SEQUENCE</scope>
</reference>
<dbReference type="SUPFAM" id="SSF56194">
    <property type="entry name" value="Uridine diphospho-N-Acetylenolpyruvylglucosamine reductase, MurB, C-terminal domain"/>
    <property type="match status" value="1"/>
</dbReference>
<dbReference type="PANTHER" id="PTHR21071">
    <property type="entry name" value="UDP-N-ACETYLENOLPYRUVOYLGLUCOSAMINE REDUCTASE"/>
    <property type="match status" value="1"/>
</dbReference>
<dbReference type="GO" id="GO:0008762">
    <property type="term" value="F:UDP-N-acetylmuramate dehydrogenase activity"/>
    <property type="evidence" value="ECO:0007669"/>
    <property type="project" value="InterPro"/>
</dbReference>
<dbReference type="Gene3D" id="3.30.465.10">
    <property type="match status" value="1"/>
</dbReference>
<dbReference type="InterPro" id="IPR016166">
    <property type="entry name" value="FAD-bd_PCMH"/>
</dbReference>